<comment type="caution">
    <text evidence="3">The sequence shown here is derived from an EMBL/GenBank/DDBJ whole genome shotgun (WGS) entry which is preliminary data.</text>
</comment>
<keyword evidence="2" id="KW-0472">Membrane</keyword>
<accession>A0AAD7UY85</accession>
<feature type="transmembrane region" description="Helical" evidence="2">
    <location>
        <begin position="224"/>
        <end position="243"/>
    </location>
</feature>
<feature type="compositionally biased region" description="Low complexity" evidence="1">
    <location>
        <begin position="34"/>
        <end position="49"/>
    </location>
</feature>
<gene>
    <name evidence="3" type="ORF">O0I10_008650</name>
</gene>
<dbReference type="EMBL" id="JARTCD010000046">
    <property type="protein sequence ID" value="KAJ8655764.1"/>
    <property type="molecule type" value="Genomic_DNA"/>
</dbReference>
<protein>
    <recommendedName>
        <fullName evidence="5">Transmembrane protein</fullName>
    </recommendedName>
</protein>
<feature type="compositionally biased region" description="Basic and acidic residues" evidence="1">
    <location>
        <begin position="75"/>
        <end position="84"/>
    </location>
</feature>
<dbReference type="RefSeq" id="XP_058340677.1">
    <property type="nucleotide sequence ID" value="XM_058488652.1"/>
</dbReference>
<sequence>MYHNSGDPYAGQYPMPPPAPEQYQAPTSTPPAPVATSSSNYYPPSSSYYTPQHVTEPDYFHQQPQPPQPEPYPSYHRDSYEPQHHPRASYEPQASAYNDPQIYHPHPNTSYYTEELEASSATPETPIVEKHNATAASSSSAGPPPIASSSSNESPKKKGGGGWPFKRHNKQEPDVEQQLQPKPPVGPRLAPEDEKPTYQPSAGPEPRRGASCCCYNPALTCCSVFWMLVSIAFLAGGIALMVASKIVTDKCNNECNGGNDTSDGGFSLPDNCTILCSNVLHDGLLYGGAVVTGLAGIAIIWKLFMWCCAGYSRR</sequence>
<keyword evidence="4" id="KW-1185">Reference proteome</keyword>
<name>A0AAD7UY85_9FUNG</name>
<dbReference type="GeneID" id="83216057"/>
<evidence type="ECO:0008006" key="5">
    <source>
        <dbReference type="Google" id="ProtNLM"/>
    </source>
</evidence>
<reference evidence="3 4" key="1">
    <citation type="submission" date="2023-03" db="EMBL/GenBank/DDBJ databases">
        <title>Genome sequence of Lichtheimia ornata CBS 291.66.</title>
        <authorList>
            <person name="Mohabir J.T."/>
            <person name="Shea T.P."/>
            <person name="Kurbessoian T."/>
            <person name="Berby B."/>
            <person name="Fontaine J."/>
            <person name="Livny J."/>
            <person name="Gnirke A."/>
            <person name="Stajich J.E."/>
            <person name="Cuomo C.A."/>
        </authorList>
    </citation>
    <scope>NUCLEOTIDE SEQUENCE [LARGE SCALE GENOMIC DNA]</scope>
    <source>
        <strain evidence="3">CBS 291.66</strain>
    </source>
</reference>
<keyword evidence="2" id="KW-0812">Transmembrane</keyword>
<proteinExistence type="predicted"/>
<feature type="compositionally biased region" description="Low complexity" evidence="1">
    <location>
        <begin position="133"/>
        <end position="151"/>
    </location>
</feature>
<evidence type="ECO:0000256" key="1">
    <source>
        <dbReference type="SAM" id="MobiDB-lite"/>
    </source>
</evidence>
<dbReference type="AlphaFoldDB" id="A0AAD7UY85"/>
<evidence type="ECO:0000256" key="2">
    <source>
        <dbReference type="SAM" id="Phobius"/>
    </source>
</evidence>
<evidence type="ECO:0000313" key="3">
    <source>
        <dbReference type="EMBL" id="KAJ8655764.1"/>
    </source>
</evidence>
<feature type="region of interest" description="Disordered" evidence="1">
    <location>
        <begin position="1"/>
        <end position="207"/>
    </location>
</feature>
<organism evidence="3 4">
    <name type="scientific">Lichtheimia ornata</name>
    <dbReference type="NCBI Taxonomy" id="688661"/>
    <lineage>
        <taxon>Eukaryota</taxon>
        <taxon>Fungi</taxon>
        <taxon>Fungi incertae sedis</taxon>
        <taxon>Mucoromycota</taxon>
        <taxon>Mucoromycotina</taxon>
        <taxon>Mucoromycetes</taxon>
        <taxon>Mucorales</taxon>
        <taxon>Lichtheimiaceae</taxon>
        <taxon>Lichtheimia</taxon>
    </lineage>
</organism>
<keyword evidence="2" id="KW-1133">Transmembrane helix</keyword>
<dbReference type="Proteomes" id="UP001234581">
    <property type="component" value="Unassembled WGS sequence"/>
</dbReference>
<evidence type="ECO:0000313" key="4">
    <source>
        <dbReference type="Proteomes" id="UP001234581"/>
    </source>
</evidence>
<feature type="transmembrane region" description="Helical" evidence="2">
    <location>
        <begin position="284"/>
        <end position="304"/>
    </location>
</feature>